<reference evidence="2 3" key="1">
    <citation type="journal article" date="2016" name="Nat. Commun.">
        <title>Thousands of microbial genomes shed light on interconnected biogeochemical processes in an aquifer system.</title>
        <authorList>
            <person name="Anantharaman K."/>
            <person name="Brown C.T."/>
            <person name="Hug L.A."/>
            <person name="Sharon I."/>
            <person name="Castelle C.J."/>
            <person name="Probst A.J."/>
            <person name="Thomas B.C."/>
            <person name="Singh A."/>
            <person name="Wilkins M.J."/>
            <person name="Karaoz U."/>
            <person name="Brodie E.L."/>
            <person name="Williams K.H."/>
            <person name="Hubbard S.S."/>
            <person name="Banfield J.F."/>
        </authorList>
    </citation>
    <scope>NUCLEOTIDE SEQUENCE [LARGE SCALE GENOMIC DNA]</scope>
</reference>
<evidence type="ECO:0000313" key="3">
    <source>
        <dbReference type="Proteomes" id="UP000178515"/>
    </source>
</evidence>
<feature type="domain" description="Homing endonuclease LAGLIDADG" evidence="1">
    <location>
        <begin position="25"/>
        <end position="131"/>
    </location>
</feature>
<dbReference type="Gene3D" id="3.10.28.10">
    <property type="entry name" value="Homing endonucleases"/>
    <property type="match status" value="1"/>
</dbReference>
<dbReference type="PANTHER" id="PTHR36181:SF2">
    <property type="entry name" value="INTRON-ENCODED ENDONUCLEASE AI3-RELATED"/>
    <property type="match status" value="1"/>
</dbReference>
<evidence type="ECO:0000259" key="1">
    <source>
        <dbReference type="Pfam" id="PF00961"/>
    </source>
</evidence>
<sequence>MKQNNSKKALGAVNQQERLKLENWICGFVDGEGCFSVSAIRNKTTKSGIQIFPEFVVTQGAKSLLALEEIKNFFKCGNIFVNKRYDNHNEHLYRYCVRSVKELKEKIIPFFEENNLKTYKQKDFLLFKKIVNEMVKKYHLTQEGRKKILGIAGKMNRNKKRV</sequence>
<comment type="caution">
    <text evidence="2">The sequence shown here is derived from an EMBL/GenBank/DDBJ whole genome shotgun (WGS) entry which is preliminary data.</text>
</comment>
<accession>A0A1G1Z3N5</accession>
<organism evidence="2 3">
    <name type="scientific">Candidatus Colwellbacteria bacterium RIFCSPHIGHO2_12_FULL_44_17</name>
    <dbReference type="NCBI Taxonomy" id="1797689"/>
    <lineage>
        <taxon>Bacteria</taxon>
        <taxon>Candidatus Colwelliibacteriota</taxon>
    </lineage>
</organism>
<dbReference type="Proteomes" id="UP000178515">
    <property type="component" value="Unassembled WGS sequence"/>
</dbReference>
<name>A0A1G1Z3N5_9BACT</name>
<dbReference type="SUPFAM" id="SSF55608">
    <property type="entry name" value="Homing endonucleases"/>
    <property type="match status" value="1"/>
</dbReference>
<dbReference type="InterPro" id="IPR004860">
    <property type="entry name" value="LAGLIDADG_dom"/>
</dbReference>
<evidence type="ECO:0000313" key="2">
    <source>
        <dbReference type="EMBL" id="OGY59029.1"/>
    </source>
</evidence>
<dbReference type="EMBL" id="MHIX01000027">
    <property type="protein sequence ID" value="OGY59029.1"/>
    <property type="molecule type" value="Genomic_DNA"/>
</dbReference>
<dbReference type="AlphaFoldDB" id="A0A1G1Z3N5"/>
<dbReference type="InterPro" id="IPR051289">
    <property type="entry name" value="LAGLIDADG_Endonuclease"/>
</dbReference>
<dbReference type="Pfam" id="PF00961">
    <property type="entry name" value="LAGLIDADG_1"/>
    <property type="match status" value="1"/>
</dbReference>
<dbReference type="PANTHER" id="PTHR36181">
    <property type="entry name" value="INTRON-ENCODED ENDONUCLEASE AI3-RELATED"/>
    <property type="match status" value="1"/>
</dbReference>
<dbReference type="InterPro" id="IPR027434">
    <property type="entry name" value="Homing_endonucl"/>
</dbReference>
<protein>
    <recommendedName>
        <fullName evidence="1">Homing endonuclease LAGLIDADG domain-containing protein</fullName>
    </recommendedName>
</protein>
<dbReference type="GO" id="GO:0004519">
    <property type="term" value="F:endonuclease activity"/>
    <property type="evidence" value="ECO:0007669"/>
    <property type="project" value="InterPro"/>
</dbReference>
<gene>
    <name evidence="2" type="ORF">A3F24_01035</name>
</gene>
<proteinExistence type="predicted"/>